<sequence length="393" mass="42499">MTEQSPWPTRRAGRSTVLAQFGHTRADLTQWALTTGDVLADAVVAEMHQIGMRQARPVVSKGTREGLASLTDPPPALEALLRQTESVPGYVDDSLLDQGPMPFYTSPPPVHIIALNAGSLIRVYESPSISKVLTTTGRLVESAQRRIQETGAWLTQVMLPGGLRVGQPGYVATLEVRMLHAHMRRLALDRGYDSAADGCPINQVDLGRTWMDFTLTAYTAEELLGFGLSSRELAELYRYWWYVAHLLGIDARLVEGIVGNEAAARLDAVFQTVTGPVTEDSAVLADATLASATSALHGLLKVPPGLARPALNAIARRIHGDGMCQDLRIPAAPVADAWLGPALSGLALARDRRRRDPRRWQAAIDQNLAAARELVARPGQPTAYQRGATGSED</sequence>
<name>A0A7X6MH19_9ACTN</name>
<evidence type="ECO:0000313" key="3">
    <source>
        <dbReference type="Proteomes" id="UP000553209"/>
    </source>
</evidence>
<keyword evidence="3" id="KW-1185">Reference proteome</keyword>
<dbReference type="PANTHER" id="PTHR37539:SF1">
    <property type="entry name" value="ER-BOUND OXYGENASE MPAB_MPAB'_RUBBER OXYGENASE CATALYTIC DOMAIN-CONTAINING PROTEIN"/>
    <property type="match status" value="1"/>
</dbReference>
<dbReference type="InterPro" id="IPR037473">
    <property type="entry name" value="Lcp-like"/>
</dbReference>
<dbReference type="Proteomes" id="UP000553209">
    <property type="component" value="Unassembled WGS sequence"/>
</dbReference>
<gene>
    <name evidence="2" type="ORF">HGB44_27950</name>
</gene>
<proteinExistence type="predicted"/>
<evidence type="ECO:0000259" key="1">
    <source>
        <dbReference type="Pfam" id="PF09995"/>
    </source>
</evidence>
<organism evidence="2 3">
    <name type="scientific">Nocardiopsis alborubida</name>
    <dbReference type="NCBI Taxonomy" id="146802"/>
    <lineage>
        <taxon>Bacteria</taxon>
        <taxon>Bacillati</taxon>
        <taxon>Actinomycetota</taxon>
        <taxon>Actinomycetes</taxon>
        <taxon>Streptosporangiales</taxon>
        <taxon>Nocardiopsidaceae</taxon>
        <taxon>Nocardiopsis</taxon>
    </lineage>
</organism>
<dbReference type="Pfam" id="PF09995">
    <property type="entry name" value="MPAB_Lcp_cat"/>
    <property type="match status" value="1"/>
</dbReference>
<dbReference type="InterPro" id="IPR018713">
    <property type="entry name" value="MPAB/Lcp_cat_dom"/>
</dbReference>
<feature type="domain" description="ER-bound oxygenase mpaB/mpaB'/Rubber oxygenase catalytic" evidence="1">
    <location>
        <begin position="136"/>
        <end position="339"/>
    </location>
</feature>
<dbReference type="EMBL" id="JAAXPG010000037">
    <property type="protein sequence ID" value="NKZ01477.1"/>
    <property type="molecule type" value="Genomic_DNA"/>
</dbReference>
<dbReference type="GO" id="GO:0016491">
    <property type="term" value="F:oxidoreductase activity"/>
    <property type="evidence" value="ECO:0007669"/>
    <property type="project" value="InterPro"/>
</dbReference>
<dbReference type="RefSeq" id="WP_061082999.1">
    <property type="nucleotide sequence ID" value="NZ_JAAXPG010000037.1"/>
</dbReference>
<evidence type="ECO:0000313" key="2">
    <source>
        <dbReference type="EMBL" id="NKZ01477.1"/>
    </source>
</evidence>
<dbReference type="AlphaFoldDB" id="A0A7X6MH19"/>
<accession>A0A7X6MH19</accession>
<reference evidence="2 3" key="1">
    <citation type="submission" date="2020-04" db="EMBL/GenBank/DDBJ databases">
        <title>MicrobeNet Type strains.</title>
        <authorList>
            <person name="Nicholson A.C."/>
        </authorList>
    </citation>
    <scope>NUCLEOTIDE SEQUENCE [LARGE SCALE GENOMIC DNA]</scope>
    <source>
        <strain evidence="2 3">ATCC 23612</strain>
    </source>
</reference>
<comment type="caution">
    <text evidence="2">The sequence shown here is derived from an EMBL/GenBank/DDBJ whole genome shotgun (WGS) entry which is preliminary data.</text>
</comment>
<dbReference type="PANTHER" id="PTHR37539">
    <property type="entry name" value="SECRETED PROTEIN-RELATED"/>
    <property type="match status" value="1"/>
</dbReference>
<protein>
    <submittedName>
        <fullName evidence="2">DUF2236 domain-containing protein</fullName>
    </submittedName>
</protein>